<accession>A0A3A9K649</accession>
<dbReference type="PANTHER" id="PTHR43479:SF11">
    <property type="entry name" value="ACREF_ENVCD OPERON REPRESSOR-RELATED"/>
    <property type="match status" value="1"/>
</dbReference>
<proteinExistence type="predicted"/>
<keyword evidence="6" id="KW-1185">Reference proteome</keyword>
<dbReference type="OrthoDB" id="9810250at2"/>
<evidence type="ECO:0000313" key="5">
    <source>
        <dbReference type="EMBL" id="RKL65781.1"/>
    </source>
</evidence>
<dbReference type="GO" id="GO:0003677">
    <property type="term" value="F:DNA binding"/>
    <property type="evidence" value="ECO:0007669"/>
    <property type="project" value="UniProtKB-UniRule"/>
</dbReference>
<evidence type="ECO:0000256" key="3">
    <source>
        <dbReference type="PROSITE-ProRule" id="PRU00335"/>
    </source>
</evidence>
<keyword evidence="2 3" id="KW-0238">DNA-binding</keyword>
<evidence type="ECO:0000259" key="4">
    <source>
        <dbReference type="PROSITE" id="PS50977"/>
    </source>
</evidence>
<dbReference type="EMBL" id="PDOE01000012">
    <property type="protein sequence ID" value="RKL65781.1"/>
    <property type="molecule type" value="Genomic_DNA"/>
</dbReference>
<dbReference type="Gene3D" id="1.10.357.10">
    <property type="entry name" value="Tetracycline Repressor, domain 2"/>
    <property type="match status" value="1"/>
</dbReference>
<dbReference type="InterPro" id="IPR009057">
    <property type="entry name" value="Homeodomain-like_sf"/>
</dbReference>
<sequence length="192" mass="22512">MLGIGGTMKYSTDNPIALKSQKWLVVALLELMKEKPYNKITIKEIAQKSELDRSTFYRNFSSKEDILNFHLDVLSQDYINRIEQTEDVDMRKVSNIFLEFCNDNLEFFCSLRRNGLSTFLLEAFNSRLPDIHRLVQNKFPYLISEENFEFALAFNAGGMWNLLMNWIDTGLKRPYSDLVNGFEEISYFNSKQ</sequence>
<dbReference type="PRINTS" id="PR00455">
    <property type="entry name" value="HTHTETR"/>
</dbReference>
<dbReference type="InterPro" id="IPR050624">
    <property type="entry name" value="HTH-type_Tx_Regulator"/>
</dbReference>
<dbReference type="Pfam" id="PF00440">
    <property type="entry name" value="TetR_N"/>
    <property type="match status" value="1"/>
</dbReference>
<organism evidence="5 6">
    <name type="scientific">Salipaludibacillus neizhouensis</name>
    <dbReference type="NCBI Taxonomy" id="885475"/>
    <lineage>
        <taxon>Bacteria</taxon>
        <taxon>Bacillati</taxon>
        <taxon>Bacillota</taxon>
        <taxon>Bacilli</taxon>
        <taxon>Bacillales</taxon>
        <taxon>Bacillaceae</taxon>
    </lineage>
</organism>
<feature type="DNA-binding region" description="H-T-H motif" evidence="3">
    <location>
        <begin position="41"/>
        <end position="60"/>
    </location>
</feature>
<dbReference type="InterPro" id="IPR001647">
    <property type="entry name" value="HTH_TetR"/>
</dbReference>
<protein>
    <submittedName>
        <fullName evidence="5">TetR family transcriptional regulator</fullName>
    </submittedName>
</protein>
<gene>
    <name evidence="5" type="ORF">CR203_19240</name>
</gene>
<keyword evidence="1" id="KW-0678">Repressor</keyword>
<feature type="domain" description="HTH tetR-type" evidence="4">
    <location>
        <begin position="18"/>
        <end position="78"/>
    </location>
</feature>
<evidence type="ECO:0000313" key="6">
    <source>
        <dbReference type="Proteomes" id="UP000281498"/>
    </source>
</evidence>
<dbReference type="Proteomes" id="UP000281498">
    <property type="component" value="Unassembled WGS sequence"/>
</dbReference>
<dbReference type="PROSITE" id="PS50977">
    <property type="entry name" value="HTH_TETR_2"/>
    <property type="match status" value="1"/>
</dbReference>
<dbReference type="PANTHER" id="PTHR43479">
    <property type="entry name" value="ACREF/ENVCD OPERON REPRESSOR-RELATED"/>
    <property type="match status" value="1"/>
</dbReference>
<dbReference type="AlphaFoldDB" id="A0A3A9K649"/>
<comment type="caution">
    <text evidence="5">The sequence shown here is derived from an EMBL/GenBank/DDBJ whole genome shotgun (WGS) entry which is preliminary data.</text>
</comment>
<dbReference type="SUPFAM" id="SSF46689">
    <property type="entry name" value="Homeodomain-like"/>
    <property type="match status" value="1"/>
</dbReference>
<reference evidence="5 6" key="1">
    <citation type="submission" date="2017-10" db="EMBL/GenBank/DDBJ databases">
        <title>Bacillus sp. nov., a halophilic bacterium isolated from a Keqin Lake.</title>
        <authorList>
            <person name="Wang H."/>
        </authorList>
    </citation>
    <scope>NUCLEOTIDE SEQUENCE [LARGE SCALE GENOMIC DNA]</scope>
    <source>
        <strain evidence="5 6">KCTC 13187</strain>
    </source>
</reference>
<name>A0A3A9K649_9BACI</name>
<evidence type="ECO:0000256" key="2">
    <source>
        <dbReference type="ARBA" id="ARBA00023125"/>
    </source>
</evidence>
<evidence type="ECO:0000256" key="1">
    <source>
        <dbReference type="ARBA" id="ARBA00022491"/>
    </source>
</evidence>